<keyword evidence="3" id="KW-1185">Reference proteome</keyword>
<sequence>MKIKLSLALASFWIAQGVLATGTDISIYPLSFDTKTQQWSIGKGQAVTNRDGYDNQASFALDGQSIFFSSNRSGAHTDIYQYQFFNGDIYQITNTPDESEFSPNETSEGLKYVVEQGVPHQSVWLQKGGKPRERAINSLIPSGYYAVHSKLGTLLWARYAHALYFEPKGQQADERHFVTDHVGRSIHVVPNQQRFSYVKKKMNGDQVVTVFDPIRKSHQEIVSLGSGNEDYAWSGQALTQSAWLFNLDGTELRAWRLEQKPSSTIPMSWQSVAEITPPSARHHSPYRIAVSPDNRYLTIVWNRN</sequence>
<evidence type="ECO:0000256" key="1">
    <source>
        <dbReference type="SAM" id="SignalP"/>
    </source>
</evidence>
<dbReference type="SUPFAM" id="SSF82171">
    <property type="entry name" value="DPP6 N-terminal domain-like"/>
    <property type="match status" value="1"/>
</dbReference>
<proteinExistence type="predicted"/>
<name>A0A3L8Q190_9GAMM</name>
<dbReference type="EMBL" id="QZEI01000014">
    <property type="protein sequence ID" value="RLV60588.1"/>
    <property type="molecule type" value="Genomic_DNA"/>
</dbReference>
<dbReference type="InterPro" id="IPR011659">
    <property type="entry name" value="WD40"/>
</dbReference>
<dbReference type="Gene3D" id="2.120.10.30">
    <property type="entry name" value="TolB, C-terminal domain"/>
    <property type="match status" value="1"/>
</dbReference>
<keyword evidence="1" id="KW-0732">Signal</keyword>
<dbReference type="AlphaFoldDB" id="A0A3L8Q190"/>
<feature type="chain" id="PRO_5018174495" description="WD40 repeat domain-containing protein" evidence="1">
    <location>
        <begin position="21"/>
        <end position="304"/>
    </location>
</feature>
<organism evidence="2 3">
    <name type="scientific">Parashewanella curva</name>
    <dbReference type="NCBI Taxonomy" id="2338552"/>
    <lineage>
        <taxon>Bacteria</taxon>
        <taxon>Pseudomonadati</taxon>
        <taxon>Pseudomonadota</taxon>
        <taxon>Gammaproteobacteria</taxon>
        <taxon>Alteromonadales</taxon>
        <taxon>Shewanellaceae</taxon>
        <taxon>Parashewanella</taxon>
    </lineage>
</organism>
<dbReference type="OrthoDB" id="9797498at2"/>
<comment type="caution">
    <text evidence="2">The sequence shown here is derived from an EMBL/GenBank/DDBJ whole genome shotgun (WGS) entry which is preliminary data.</text>
</comment>
<feature type="signal peptide" evidence="1">
    <location>
        <begin position="1"/>
        <end position="20"/>
    </location>
</feature>
<dbReference type="RefSeq" id="WP_121838195.1">
    <property type="nucleotide sequence ID" value="NZ_ML014763.1"/>
</dbReference>
<protein>
    <recommendedName>
        <fullName evidence="4">WD40 repeat domain-containing protein</fullName>
    </recommendedName>
</protein>
<evidence type="ECO:0000313" key="3">
    <source>
        <dbReference type="Proteomes" id="UP000281474"/>
    </source>
</evidence>
<dbReference type="Proteomes" id="UP000281474">
    <property type="component" value="Unassembled WGS sequence"/>
</dbReference>
<evidence type="ECO:0008006" key="4">
    <source>
        <dbReference type="Google" id="ProtNLM"/>
    </source>
</evidence>
<accession>A0A3L8Q190</accession>
<gene>
    <name evidence="2" type="ORF">D5018_06470</name>
</gene>
<dbReference type="InterPro" id="IPR011042">
    <property type="entry name" value="6-blade_b-propeller_TolB-like"/>
</dbReference>
<dbReference type="Pfam" id="PF07676">
    <property type="entry name" value="PD40"/>
    <property type="match status" value="1"/>
</dbReference>
<evidence type="ECO:0000313" key="2">
    <source>
        <dbReference type="EMBL" id="RLV60588.1"/>
    </source>
</evidence>
<reference evidence="2 3" key="1">
    <citation type="submission" date="2018-09" db="EMBL/GenBank/DDBJ databases">
        <title>Phylogeny of the Shewanellaceae, and recommendation for two new genera, Pseudoshewanella and Parashewanella.</title>
        <authorList>
            <person name="Wang G."/>
        </authorList>
    </citation>
    <scope>NUCLEOTIDE SEQUENCE [LARGE SCALE GENOMIC DNA]</scope>
    <source>
        <strain evidence="2 3">C51</strain>
    </source>
</reference>